<evidence type="ECO:0000313" key="2">
    <source>
        <dbReference type="Proteomes" id="UP000233256"/>
    </source>
</evidence>
<dbReference type="InterPro" id="IPR029062">
    <property type="entry name" value="Class_I_gatase-like"/>
</dbReference>
<gene>
    <name evidence="1" type="ORF">CVV64_10255</name>
</gene>
<name>A0A2N1PPV8_9BACT</name>
<dbReference type="EMBL" id="PGXC01000006">
    <property type="protein sequence ID" value="PKK90364.1"/>
    <property type="molecule type" value="Genomic_DNA"/>
</dbReference>
<dbReference type="AlphaFoldDB" id="A0A2N1PPV8"/>
<dbReference type="Proteomes" id="UP000233256">
    <property type="component" value="Unassembled WGS sequence"/>
</dbReference>
<evidence type="ECO:0000313" key="1">
    <source>
        <dbReference type="EMBL" id="PKK90364.1"/>
    </source>
</evidence>
<accession>A0A2N1PPV8</accession>
<proteinExistence type="predicted"/>
<sequence length="309" mass="36019">MKPTAFVYSSHDRSDYIHRQMIVERALESWDNKTIMHLPFSQRDQGQQEWDYGNFRWYYSGFEQYGLDHTPYFYNDYLRREDVDAFFQSLWHSQVVVLGGGNSSLGLSRYKQMGAFYYNDPGLFERILHERQERGLLTVGFSAGADQLCEYLSSCVDYSLPDPYGFKLLKNVVTTLHHENGREDEIYRLAVNLPHCLAFGLPNDSGVAGDQGVLPSGNIWQVLWFIEDQSWDSPRDQWHIKTRMGQKILHYYADGRNWSFNGGDKMVRIMSPEGQPLDAVIITNNGQFIDYWTQSPSWDSSIESILNRW</sequence>
<dbReference type="SUPFAM" id="SSF52317">
    <property type="entry name" value="Class I glutamine amidotransferase-like"/>
    <property type="match status" value="1"/>
</dbReference>
<evidence type="ECO:0008006" key="3">
    <source>
        <dbReference type="Google" id="ProtNLM"/>
    </source>
</evidence>
<comment type="caution">
    <text evidence="1">The sequence shown here is derived from an EMBL/GenBank/DDBJ whole genome shotgun (WGS) entry which is preliminary data.</text>
</comment>
<organism evidence="1 2">
    <name type="scientific">Candidatus Wallbacteria bacterium HGW-Wallbacteria-1</name>
    <dbReference type="NCBI Taxonomy" id="2013854"/>
    <lineage>
        <taxon>Bacteria</taxon>
        <taxon>Candidatus Walliibacteriota</taxon>
    </lineage>
</organism>
<dbReference type="Gene3D" id="3.40.50.880">
    <property type="match status" value="1"/>
</dbReference>
<reference evidence="1 2" key="1">
    <citation type="journal article" date="2017" name="ISME J.">
        <title>Potential for microbial H2 and metal transformations associated with novel bacteria and archaea in deep terrestrial subsurface sediments.</title>
        <authorList>
            <person name="Hernsdorf A.W."/>
            <person name="Amano Y."/>
            <person name="Miyakawa K."/>
            <person name="Ise K."/>
            <person name="Suzuki Y."/>
            <person name="Anantharaman K."/>
            <person name="Probst A."/>
            <person name="Burstein D."/>
            <person name="Thomas B.C."/>
            <person name="Banfield J.F."/>
        </authorList>
    </citation>
    <scope>NUCLEOTIDE SEQUENCE [LARGE SCALE GENOMIC DNA]</scope>
    <source>
        <strain evidence="1">HGW-Wallbacteria-1</strain>
    </source>
</reference>
<protein>
    <recommendedName>
        <fullName evidence="3">Cyanophycinase</fullName>
    </recommendedName>
</protein>